<protein>
    <submittedName>
        <fullName evidence="1">Uncharacterized protein</fullName>
    </submittedName>
</protein>
<dbReference type="AlphaFoldDB" id="A0AAD9PV96"/>
<dbReference type="Proteomes" id="UP001249851">
    <property type="component" value="Unassembled WGS sequence"/>
</dbReference>
<reference evidence="1" key="1">
    <citation type="journal article" date="2023" name="G3 (Bethesda)">
        <title>Whole genome assembly and annotation of the endangered Caribbean coral Acropora cervicornis.</title>
        <authorList>
            <person name="Selwyn J.D."/>
            <person name="Vollmer S.V."/>
        </authorList>
    </citation>
    <scope>NUCLEOTIDE SEQUENCE</scope>
    <source>
        <strain evidence="1">K2</strain>
    </source>
</reference>
<dbReference type="EMBL" id="JARQWQ010000128">
    <property type="protein sequence ID" value="KAK2549295.1"/>
    <property type="molecule type" value="Genomic_DNA"/>
</dbReference>
<reference evidence="1" key="2">
    <citation type="journal article" date="2023" name="Science">
        <title>Genomic signatures of disease resistance in endangered staghorn corals.</title>
        <authorList>
            <person name="Vollmer S.V."/>
            <person name="Selwyn J.D."/>
            <person name="Despard B.A."/>
            <person name="Roesel C.L."/>
        </authorList>
    </citation>
    <scope>NUCLEOTIDE SEQUENCE</scope>
    <source>
        <strain evidence="1">K2</strain>
    </source>
</reference>
<accession>A0AAD9PV96</accession>
<name>A0AAD9PV96_ACRCE</name>
<proteinExistence type="predicted"/>
<organism evidence="1 2">
    <name type="scientific">Acropora cervicornis</name>
    <name type="common">Staghorn coral</name>
    <dbReference type="NCBI Taxonomy" id="6130"/>
    <lineage>
        <taxon>Eukaryota</taxon>
        <taxon>Metazoa</taxon>
        <taxon>Cnidaria</taxon>
        <taxon>Anthozoa</taxon>
        <taxon>Hexacorallia</taxon>
        <taxon>Scleractinia</taxon>
        <taxon>Astrocoeniina</taxon>
        <taxon>Acroporidae</taxon>
        <taxon>Acropora</taxon>
    </lineage>
</organism>
<evidence type="ECO:0000313" key="2">
    <source>
        <dbReference type="Proteomes" id="UP001249851"/>
    </source>
</evidence>
<sequence length="241" mass="26726">MATYGKIGEFKESEESWTHYIERLEQYFLANEVDEVGKKRAILLSVCGSKTYTLARDLLQPVRPAEATFKKIAGQTNGNADGLSRLPLPVMPDSVPLPGETILLMEHLEGTPVHSGHIKAWTKRDPVLSQCKQKAVHDYHAKERTLEEGQAVHAKNFRYKKTWLPGTLVEKTGPVLARIQLDDGTVIRRHQDHVRVPESAAAAASITSEIPEATPVAISEPVAIFEPDASSANTNSREYHQ</sequence>
<gene>
    <name evidence="1" type="ORF">P5673_030286</name>
</gene>
<comment type="caution">
    <text evidence="1">The sequence shown here is derived from an EMBL/GenBank/DDBJ whole genome shotgun (WGS) entry which is preliminary data.</text>
</comment>
<evidence type="ECO:0000313" key="1">
    <source>
        <dbReference type="EMBL" id="KAK2549295.1"/>
    </source>
</evidence>
<keyword evidence="2" id="KW-1185">Reference proteome</keyword>